<name>H8Z0H8_9GAMM</name>
<dbReference type="EMBL" id="JH603169">
    <property type="protein sequence ID" value="EIC21279.1"/>
    <property type="molecule type" value="Genomic_DNA"/>
</dbReference>
<organism evidence="2 3">
    <name type="scientific">Thiorhodovibrio frisius</name>
    <dbReference type="NCBI Taxonomy" id="631362"/>
    <lineage>
        <taxon>Bacteria</taxon>
        <taxon>Pseudomonadati</taxon>
        <taxon>Pseudomonadota</taxon>
        <taxon>Gammaproteobacteria</taxon>
        <taxon>Chromatiales</taxon>
        <taxon>Chromatiaceae</taxon>
        <taxon>Thiorhodovibrio</taxon>
    </lineage>
</organism>
<proteinExistence type="predicted"/>
<dbReference type="STRING" id="631362.Thi970DRAFT_01476"/>
<protein>
    <recommendedName>
        <fullName evidence="4">DUF2281 domain-containing protein</fullName>
    </recommendedName>
</protein>
<reference evidence="3" key="1">
    <citation type="submission" date="2011-06" db="EMBL/GenBank/DDBJ databases">
        <authorList>
            <consortium name="US DOE Joint Genome Institute (JGI-PGF)"/>
            <person name="Lucas S."/>
            <person name="Han J."/>
            <person name="Lapidus A."/>
            <person name="Cheng J.-F."/>
            <person name="Goodwin L."/>
            <person name="Pitluck S."/>
            <person name="Peters L."/>
            <person name="Land M.L."/>
            <person name="Hauser L."/>
            <person name="Vogl K."/>
            <person name="Liu Z."/>
            <person name="Overmann J."/>
            <person name="Frigaard N.-U."/>
            <person name="Bryant D.A."/>
            <person name="Woyke T.J."/>
        </authorList>
    </citation>
    <scope>NUCLEOTIDE SEQUENCE [LARGE SCALE GENOMIC DNA]</scope>
    <source>
        <strain evidence="3">970</strain>
    </source>
</reference>
<evidence type="ECO:0000256" key="1">
    <source>
        <dbReference type="SAM" id="MobiDB-lite"/>
    </source>
</evidence>
<dbReference type="Proteomes" id="UP000002964">
    <property type="component" value="Unassembled WGS sequence"/>
</dbReference>
<evidence type="ECO:0000313" key="2">
    <source>
        <dbReference type="EMBL" id="EIC21279.1"/>
    </source>
</evidence>
<evidence type="ECO:0008006" key="4">
    <source>
        <dbReference type="Google" id="ProtNLM"/>
    </source>
</evidence>
<dbReference type="HOGENOM" id="CLU_2448165_0_0_6"/>
<evidence type="ECO:0000313" key="3">
    <source>
        <dbReference type="Proteomes" id="UP000002964"/>
    </source>
</evidence>
<accession>H8Z0H8</accession>
<gene>
    <name evidence="2" type="ORF">Thi970DRAFT_01476</name>
</gene>
<dbReference type="eggNOG" id="ENOG5033J32">
    <property type="taxonomic scope" value="Bacteria"/>
</dbReference>
<sequence>MNTILQNLQHHASVLPPPLQAELLNYAIYLQKKAKARPTTPVSEHTRRRLLTEALENAVALNSYRDIKDPVAWQREQRQDRPLPGRTHAD</sequence>
<dbReference type="RefSeq" id="WP_009147865.1">
    <property type="nucleotide sequence ID" value="NZ_CP121471.1"/>
</dbReference>
<dbReference type="AlphaFoldDB" id="H8Z0H8"/>
<reference evidence="2 3" key="2">
    <citation type="submission" date="2011-11" db="EMBL/GenBank/DDBJ databases">
        <authorList>
            <consortium name="US DOE Joint Genome Institute"/>
            <person name="Lucas S."/>
            <person name="Han J."/>
            <person name="Lapidus A."/>
            <person name="Cheng J.-F."/>
            <person name="Goodwin L."/>
            <person name="Pitluck S."/>
            <person name="Peters L."/>
            <person name="Ovchinnikova G."/>
            <person name="Zhang X."/>
            <person name="Detter J.C."/>
            <person name="Han C."/>
            <person name="Tapia R."/>
            <person name="Land M."/>
            <person name="Hauser L."/>
            <person name="Kyrpides N."/>
            <person name="Ivanova N."/>
            <person name="Pagani I."/>
            <person name="Vogl K."/>
            <person name="Liu Z."/>
            <person name="Overmann J."/>
            <person name="Frigaard N.-U."/>
            <person name="Bryant D."/>
            <person name="Woyke T."/>
        </authorList>
    </citation>
    <scope>NUCLEOTIDE SEQUENCE [LARGE SCALE GENOMIC DNA]</scope>
    <source>
        <strain evidence="2 3">970</strain>
    </source>
</reference>
<feature type="region of interest" description="Disordered" evidence="1">
    <location>
        <begin position="70"/>
        <end position="90"/>
    </location>
</feature>
<dbReference type="OrthoDB" id="5572858at2"/>
<keyword evidence="3" id="KW-1185">Reference proteome</keyword>